<dbReference type="Proteomes" id="UP000075615">
    <property type="component" value="Unassembled WGS sequence"/>
</dbReference>
<evidence type="ECO:0000313" key="3">
    <source>
        <dbReference type="EMBL" id="KYG76632.1"/>
    </source>
</evidence>
<dbReference type="EMBL" id="LRDB01000023">
    <property type="protein sequence ID" value="KYG76632.1"/>
    <property type="molecule type" value="Genomic_DNA"/>
</dbReference>
<sequence length="355" mass="41273">MTAINTRRYDIDWIRVIAIGLLLIYHIAIGFQPWGLFIGFIQSENSLSSIWTPMSMLNVWRIPLLFFVSGMGVFFAIRRRNWKALIKERTGRILIPYLFGTACIAPLHIIILQHYYGTKMTYIFNPGHLWFLGNIFVYVLLLSPLFFYLKKHENGKIGIAIKKVFQSPFGFIIIVLALIVEVLMVQPNPYELYAQTWHGFFLGLLAFLFGFCCVYSGKEFWIFILKWRWVLVLVAVGLYVVRYFEFQLNSPDYLMATETCFWVFSVFAFGYKYLNKPSGALSYLSQAAYPVYIIHMAFLYLGSSLIFPLAIPVTLQFVLVVAFTFVGCFGFYELAIRRLWFLRPLFGLKMKAKAE</sequence>
<dbReference type="OrthoDB" id="9809782at2"/>
<keyword evidence="1" id="KW-0812">Transmembrane</keyword>
<dbReference type="STRING" id="296218.AWN68_06285"/>
<reference evidence="3 4" key="1">
    <citation type="submission" date="2016-01" db="EMBL/GenBank/DDBJ databases">
        <title>Genome sequencing of Roseivirga echinicomitans KMM 6058.</title>
        <authorList>
            <person name="Selvaratnam C."/>
            <person name="Thevarajoo S."/>
            <person name="Goh K.M."/>
            <person name="Ee R."/>
            <person name="Chan K.-G."/>
            <person name="Chong C.S."/>
        </authorList>
    </citation>
    <scope>NUCLEOTIDE SEQUENCE [LARGE SCALE GENOMIC DNA]</scope>
    <source>
        <strain evidence="3 4">KMM 6058</strain>
    </source>
</reference>
<gene>
    <name evidence="3" type="ORF">AWN68_06285</name>
</gene>
<dbReference type="InterPro" id="IPR002656">
    <property type="entry name" value="Acyl_transf_3_dom"/>
</dbReference>
<evidence type="ECO:0000259" key="2">
    <source>
        <dbReference type="Pfam" id="PF01757"/>
    </source>
</evidence>
<dbReference type="RefSeq" id="WP_068415969.1">
    <property type="nucleotide sequence ID" value="NZ_LRDB01000023.1"/>
</dbReference>
<dbReference type="InterPro" id="IPR050623">
    <property type="entry name" value="Glucan_succinyl_AcylTrfase"/>
</dbReference>
<feature type="transmembrane region" description="Helical" evidence="1">
    <location>
        <begin position="97"/>
        <end position="116"/>
    </location>
</feature>
<feature type="transmembrane region" description="Helical" evidence="1">
    <location>
        <begin position="12"/>
        <end position="40"/>
    </location>
</feature>
<feature type="transmembrane region" description="Helical" evidence="1">
    <location>
        <begin position="223"/>
        <end position="241"/>
    </location>
</feature>
<dbReference type="PANTHER" id="PTHR36927:SF3">
    <property type="entry name" value="GLUCANS BIOSYNTHESIS PROTEIN C"/>
    <property type="match status" value="1"/>
</dbReference>
<feature type="transmembrane region" description="Helical" evidence="1">
    <location>
        <begin position="169"/>
        <end position="185"/>
    </location>
</feature>
<name>A0A150XD55_9BACT</name>
<keyword evidence="3" id="KW-0012">Acyltransferase</keyword>
<keyword evidence="4" id="KW-1185">Reference proteome</keyword>
<dbReference type="GO" id="GO:0016747">
    <property type="term" value="F:acyltransferase activity, transferring groups other than amino-acyl groups"/>
    <property type="evidence" value="ECO:0007669"/>
    <property type="project" value="InterPro"/>
</dbReference>
<feature type="transmembrane region" description="Helical" evidence="1">
    <location>
        <begin position="317"/>
        <end position="336"/>
    </location>
</feature>
<dbReference type="AlphaFoldDB" id="A0A150XD55"/>
<dbReference type="Pfam" id="PF01757">
    <property type="entry name" value="Acyl_transf_3"/>
    <property type="match status" value="1"/>
</dbReference>
<protein>
    <submittedName>
        <fullName evidence="3">Acyltransferase</fullName>
    </submittedName>
</protein>
<keyword evidence="1" id="KW-0472">Membrane</keyword>
<feature type="transmembrane region" description="Helical" evidence="1">
    <location>
        <begin position="128"/>
        <end position="149"/>
    </location>
</feature>
<accession>A0A150XD55</accession>
<keyword evidence="3" id="KW-0808">Transferase</keyword>
<dbReference type="PANTHER" id="PTHR36927">
    <property type="entry name" value="BLR4337 PROTEIN"/>
    <property type="match status" value="1"/>
</dbReference>
<feature type="transmembrane region" description="Helical" evidence="1">
    <location>
        <begin position="253"/>
        <end position="271"/>
    </location>
</feature>
<feature type="domain" description="Acyltransferase 3" evidence="2">
    <location>
        <begin position="9"/>
        <end position="332"/>
    </location>
</feature>
<keyword evidence="1" id="KW-1133">Transmembrane helix</keyword>
<organism evidence="3 4">
    <name type="scientific">Roseivirga echinicomitans</name>
    <dbReference type="NCBI Taxonomy" id="296218"/>
    <lineage>
        <taxon>Bacteria</taxon>
        <taxon>Pseudomonadati</taxon>
        <taxon>Bacteroidota</taxon>
        <taxon>Cytophagia</taxon>
        <taxon>Cytophagales</taxon>
        <taxon>Roseivirgaceae</taxon>
        <taxon>Roseivirga</taxon>
    </lineage>
</organism>
<evidence type="ECO:0000256" key="1">
    <source>
        <dbReference type="SAM" id="Phobius"/>
    </source>
</evidence>
<feature type="transmembrane region" description="Helical" evidence="1">
    <location>
        <begin position="292"/>
        <end position="311"/>
    </location>
</feature>
<evidence type="ECO:0000313" key="4">
    <source>
        <dbReference type="Proteomes" id="UP000075615"/>
    </source>
</evidence>
<feature type="transmembrane region" description="Helical" evidence="1">
    <location>
        <begin position="197"/>
        <end position="216"/>
    </location>
</feature>
<feature type="transmembrane region" description="Helical" evidence="1">
    <location>
        <begin position="60"/>
        <end position="77"/>
    </location>
</feature>
<proteinExistence type="predicted"/>
<comment type="caution">
    <text evidence="3">The sequence shown here is derived from an EMBL/GenBank/DDBJ whole genome shotgun (WGS) entry which is preliminary data.</text>
</comment>